<evidence type="ECO:0000256" key="10">
    <source>
        <dbReference type="ARBA" id="ARBA00022962"/>
    </source>
</evidence>
<keyword evidence="14" id="KW-0314">Glutamate biosynthesis</keyword>
<dbReference type="Gene3D" id="3.20.20.70">
    <property type="entry name" value="Aldolase class I"/>
    <property type="match status" value="1"/>
</dbReference>
<evidence type="ECO:0000259" key="18">
    <source>
        <dbReference type="Pfam" id="PF01645"/>
    </source>
</evidence>
<dbReference type="InterPro" id="IPR002932">
    <property type="entry name" value="Glu_synthdom"/>
</dbReference>
<dbReference type="Pfam" id="PF01493">
    <property type="entry name" value="GXGXG"/>
    <property type="match status" value="1"/>
</dbReference>
<evidence type="ECO:0000256" key="8">
    <source>
        <dbReference type="ARBA" id="ARBA00022723"/>
    </source>
</evidence>
<sequence length="409" mass="44809">VDGGIKTGRDIIIGALLGAEEFGFGTALMVAEGCVMARQCHLNTCPVGITTQDKRLREKFPGKPEHIINYLKFVAQEVRQYLADMGYKSLDEIIGRVDLLKPAIPTDHYKAKKLKLDYVLQKPDFSKPIKCIQDTNPIPQSKQPFDLEVLKDVLPAIEKDENFSGFYVLRNTYRSFGTRIAHEIVKRYGDRGLRTGKLELNLRGTAGQSFGAFCVPGMILSLTGQANDYVGKGMAGGVIIIKPPKEFKGESHKNVIAGNTILYGATGGQVYISGIVGERFAVRNSGATAVVEGVGDHGCEYMTEGTVLILGKIGINFGAGMTGGTAYIYDPEGEVDRKINKSYVKTEALEEEDIEEINKLLLKHVAYTESKIAKHILDNFKEEINNFVKVVAIESKKPALDTDEAVVGK</sequence>
<keyword evidence="20" id="KW-1185">Reference proteome</keyword>
<evidence type="ECO:0000256" key="5">
    <source>
        <dbReference type="ARBA" id="ARBA00022605"/>
    </source>
</evidence>
<reference evidence="19 20" key="1">
    <citation type="submission" date="2009-04" db="EMBL/GenBank/DDBJ databases">
        <authorList>
            <person name="Reysenbach A.-L."/>
            <person name="Heidelberg J.F."/>
            <person name="Nelson W.C."/>
        </authorList>
    </citation>
    <scope>NUCLEOTIDE SEQUENCE [LARGE SCALE GENOMIC DNA]</scope>
    <source>
        <strain evidence="19 20">SS-5</strain>
    </source>
</reference>
<comment type="cofactor">
    <cofactor evidence="3">
        <name>FAD</name>
        <dbReference type="ChEBI" id="CHEBI:57692"/>
    </cofactor>
</comment>
<accession>C4FJE8</accession>
<keyword evidence="12" id="KW-0408">Iron</keyword>
<feature type="domain" description="Glutamate synthase alpha subunit C-terminal" evidence="17">
    <location>
        <begin position="169"/>
        <end position="355"/>
    </location>
</feature>
<gene>
    <name evidence="19" type="primary">gltB</name>
    <name evidence="19" type="ORF">SULYE_0695</name>
</gene>
<dbReference type="Pfam" id="PF01645">
    <property type="entry name" value="Glu_synthase"/>
    <property type="match status" value="1"/>
</dbReference>
<dbReference type="EC" id="1.4.1.13" evidence="19"/>
<dbReference type="PANTHER" id="PTHR43100">
    <property type="entry name" value="GLUTAMATE SYNTHASE [NADPH] SMALL CHAIN"/>
    <property type="match status" value="1"/>
</dbReference>
<keyword evidence="8" id="KW-0479">Metal-binding</keyword>
<dbReference type="GO" id="GO:0004355">
    <property type="term" value="F:glutamate synthase (NADPH) activity"/>
    <property type="evidence" value="ECO:0007669"/>
    <property type="project" value="UniProtKB-EC"/>
</dbReference>
<evidence type="ECO:0000256" key="6">
    <source>
        <dbReference type="ARBA" id="ARBA00022630"/>
    </source>
</evidence>
<evidence type="ECO:0000256" key="14">
    <source>
        <dbReference type="ARBA" id="ARBA00023164"/>
    </source>
</evidence>
<evidence type="ECO:0000256" key="11">
    <source>
        <dbReference type="ARBA" id="ARBA00023002"/>
    </source>
</evidence>
<keyword evidence="5" id="KW-0028">Amino-acid biosynthesis</keyword>
<dbReference type="InterPro" id="IPR051394">
    <property type="entry name" value="Glutamate_Synthase"/>
</dbReference>
<dbReference type="InterPro" id="IPR013785">
    <property type="entry name" value="Aldolase_TIM"/>
</dbReference>
<keyword evidence="6" id="KW-0285">Flavoprotein</keyword>
<evidence type="ECO:0000256" key="15">
    <source>
        <dbReference type="ARBA" id="ARBA00023291"/>
    </source>
</evidence>
<name>C4FJE8_9AQUI</name>
<evidence type="ECO:0000256" key="3">
    <source>
        <dbReference type="ARBA" id="ARBA00001974"/>
    </source>
</evidence>
<organism evidence="19 20">
    <name type="scientific">Sulfurihydrogenibium yellowstonense SS-5</name>
    <dbReference type="NCBI Taxonomy" id="432331"/>
    <lineage>
        <taxon>Bacteria</taxon>
        <taxon>Pseudomonadati</taxon>
        <taxon>Aquificota</taxon>
        <taxon>Aquificia</taxon>
        <taxon>Aquificales</taxon>
        <taxon>Hydrogenothermaceae</taxon>
        <taxon>Sulfurihydrogenibium</taxon>
    </lineage>
</organism>
<keyword evidence="7" id="KW-0288">FMN</keyword>
<keyword evidence="13" id="KW-0411">Iron-sulfur</keyword>
<dbReference type="AlphaFoldDB" id="C4FJE8"/>
<keyword evidence="9" id="KW-0274">FAD</keyword>
<evidence type="ECO:0000256" key="2">
    <source>
        <dbReference type="ARBA" id="ARBA00001927"/>
    </source>
</evidence>
<evidence type="ECO:0000256" key="12">
    <source>
        <dbReference type="ARBA" id="ARBA00023004"/>
    </source>
</evidence>
<feature type="non-terminal residue" evidence="19">
    <location>
        <position position="1"/>
    </location>
</feature>
<dbReference type="Proteomes" id="UP000005540">
    <property type="component" value="Unassembled WGS sequence"/>
</dbReference>
<evidence type="ECO:0000256" key="1">
    <source>
        <dbReference type="ARBA" id="ARBA00001917"/>
    </source>
</evidence>
<evidence type="ECO:0000256" key="13">
    <source>
        <dbReference type="ARBA" id="ARBA00023014"/>
    </source>
</evidence>
<keyword evidence="10" id="KW-0315">Glutamine amidotransferase</keyword>
<dbReference type="InterPro" id="IPR036485">
    <property type="entry name" value="Glu_synth_asu_C_sf"/>
</dbReference>
<evidence type="ECO:0000256" key="4">
    <source>
        <dbReference type="ARBA" id="ARBA00009716"/>
    </source>
</evidence>
<proteinExistence type="inferred from homology"/>
<dbReference type="FunFam" id="2.160.20.60:FF:000001">
    <property type="entry name" value="Glutamate synthase, large subunit"/>
    <property type="match status" value="1"/>
</dbReference>
<feature type="domain" description="Glutamate synthase" evidence="18">
    <location>
        <begin position="1"/>
        <end position="87"/>
    </location>
</feature>
<dbReference type="Gene3D" id="2.160.20.60">
    <property type="entry name" value="Glutamate synthase, alpha subunit, C-terminal domain"/>
    <property type="match status" value="1"/>
</dbReference>
<dbReference type="GO" id="GO:0051538">
    <property type="term" value="F:3 iron, 4 sulfur cluster binding"/>
    <property type="evidence" value="ECO:0007669"/>
    <property type="project" value="UniProtKB-KW"/>
</dbReference>
<dbReference type="PANTHER" id="PTHR43100:SF1">
    <property type="entry name" value="GLUTAMATE SYNTHASE [NADPH] SMALL CHAIN"/>
    <property type="match status" value="1"/>
</dbReference>
<evidence type="ECO:0000256" key="9">
    <source>
        <dbReference type="ARBA" id="ARBA00022827"/>
    </source>
</evidence>
<evidence type="ECO:0000256" key="16">
    <source>
        <dbReference type="ARBA" id="ARBA00029440"/>
    </source>
</evidence>
<dbReference type="RefSeq" id="WP_007546445.1">
    <property type="nucleotide sequence ID" value="NZ_ABZS01000052.1"/>
</dbReference>
<keyword evidence="15" id="KW-0003">3Fe-4S</keyword>
<evidence type="ECO:0000256" key="7">
    <source>
        <dbReference type="ARBA" id="ARBA00022643"/>
    </source>
</evidence>
<dbReference type="SUPFAM" id="SSF51395">
    <property type="entry name" value="FMN-linked oxidoreductases"/>
    <property type="match status" value="1"/>
</dbReference>
<evidence type="ECO:0000259" key="17">
    <source>
        <dbReference type="Pfam" id="PF01493"/>
    </source>
</evidence>
<dbReference type="GO" id="GO:0006537">
    <property type="term" value="P:glutamate biosynthetic process"/>
    <property type="evidence" value="ECO:0007669"/>
    <property type="project" value="UniProtKB-KW"/>
</dbReference>
<comment type="cofactor">
    <cofactor evidence="2">
        <name>[3Fe-4S] cluster</name>
        <dbReference type="ChEBI" id="CHEBI:21137"/>
    </cofactor>
</comment>
<evidence type="ECO:0000313" key="19">
    <source>
        <dbReference type="EMBL" id="EEP60791.1"/>
    </source>
</evidence>
<dbReference type="EMBL" id="ABZS01000052">
    <property type="protein sequence ID" value="EEP60791.1"/>
    <property type="molecule type" value="Genomic_DNA"/>
</dbReference>
<dbReference type="CDD" id="cd00982">
    <property type="entry name" value="gltB_C"/>
    <property type="match status" value="1"/>
</dbReference>
<evidence type="ECO:0000313" key="20">
    <source>
        <dbReference type="Proteomes" id="UP000005540"/>
    </source>
</evidence>
<dbReference type="SUPFAM" id="SSF69336">
    <property type="entry name" value="Alpha subunit of glutamate synthase, C-terminal domain"/>
    <property type="match status" value="1"/>
</dbReference>
<protein>
    <submittedName>
        <fullName evidence="19">Glutamate synthase, large subunit</fullName>
        <ecNumber evidence="19">1.4.1.13</ecNumber>
    </submittedName>
</protein>
<comment type="pathway">
    <text evidence="16">Amino-acid biosynthesis.</text>
</comment>
<comment type="cofactor">
    <cofactor evidence="1">
        <name>FMN</name>
        <dbReference type="ChEBI" id="CHEBI:58210"/>
    </cofactor>
</comment>
<comment type="caution">
    <text evidence="19">The sequence shown here is derived from an EMBL/GenBank/DDBJ whole genome shotgun (WGS) entry which is preliminary data.</text>
</comment>
<comment type="similarity">
    <text evidence="4">Belongs to the glutamate synthase family.</text>
</comment>
<keyword evidence="11 19" id="KW-0560">Oxidoreductase</keyword>
<dbReference type="InterPro" id="IPR002489">
    <property type="entry name" value="Glu_synth_asu_C"/>
</dbReference>
<dbReference type="GO" id="GO:0046872">
    <property type="term" value="F:metal ion binding"/>
    <property type="evidence" value="ECO:0007669"/>
    <property type="project" value="UniProtKB-KW"/>
</dbReference>